<sequence length="387" mass="42852">MRIRHPRFDIPIESPSTTNEMRKHLLNSSQGSSFNKMSDAQQCKSRQSSPHLSSTDGHVSSISGLSESCEDSSNTYLNPDFTDSQLMTKCDSVGPSPLALLARTCQNIGNIMDCGISSNNRFISPIYNSTRKQSTVCSMPVTNSAKSKGINSNEIISTSSNKRNITSKYQSTNDTTKVNFPTTTTITGGGNINLSNSMINSTSKSNRIHNNESMISSSLTIHHNTTRQSSPISISSNLLTQVNSTKSSESSFIFNNHFIKSNDSQQTSNSLEQLARLSSSFSLPETSKLNFTNLKNSNHSIDNRTTWNDIKNTANTQCDSNSFKRVKRRTNSNTKCSLTLLDECNSSTSVKRCLKDKNYSFLMNSMNNFINNHDLDHSQYESDITSI</sequence>
<dbReference type="OrthoDB" id="6248109at2759"/>
<evidence type="ECO:0000256" key="1">
    <source>
        <dbReference type="SAM" id="MobiDB-lite"/>
    </source>
</evidence>
<dbReference type="Proteomes" id="UP000311919">
    <property type="component" value="Unassembled WGS sequence"/>
</dbReference>
<organism evidence="2 3">
    <name type="scientific">Schistosoma japonicum</name>
    <name type="common">Blood fluke</name>
    <dbReference type="NCBI Taxonomy" id="6182"/>
    <lineage>
        <taxon>Eukaryota</taxon>
        <taxon>Metazoa</taxon>
        <taxon>Spiralia</taxon>
        <taxon>Lophotrochozoa</taxon>
        <taxon>Platyhelminthes</taxon>
        <taxon>Trematoda</taxon>
        <taxon>Digenea</taxon>
        <taxon>Strigeidida</taxon>
        <taxon>Schistosomatoidea</taxon>
        <taxon>Schistosomatidae</taxon>
        <taxon>Schistosoma</taxon>
    </lineage>
</organism>
<feature type="region of interest" description="Disordered" evidence="1">
    <location>
        <begin position="29"/>
        <end position="66"/>
    </location>
</feature>
<protein>
    <submittedName>
        <fullName evidence="2">Uncharacterized protein</fullName>
    </submittedName>
</protein>
<name>A0A4Z2CVD4_SCHJA</name>
<dbReference type="AlphaFoldDB" id="A0A4Z2CVD4"/>
<evidence type="ECO:0000313" key="2">
    <source>
        <dbReference type="EMBL" id="TNN08221.1"/>
    </source>
</evidence>
<reference evidence="2 3" key="1">
    <citation type="submission" date="2019-03" db="EMBL/GenBank/DDBJ databases">
        <title>An improved genome assembly of the fluke Schistosoma japonicum.</title>
        <authorList>
            <person name="Hu W."/>
            <person name="Luo F."/>
            <person name="Yin M."/>
            <person name="Mo X."/>
            <person name="Sun C."/>
            <person name="Wu Q."/>
            <person name="Zhu B."/>
            <person name="Xiang M."/>
            <person name="Wang J."/>
            <person name="Wang Y."/>
            <person name="Zhang T."/>
            <person name="Xu B."/>
            <person name="Zheng H."/>
            <person name="Feng Z."/>
        </authorList>
    </citation>
    <scope>NUCLEOTIDE SEQUENCE [LARGE SCALE GENOMIC DNA]</scope>
    <source>
        <strain evidence="2">HuSjv2</strain>
        <tissue evidence="2">Worms</tissue>
    </source>
</reference>
<proteinExistence type="predicted"/>
<comment type="caution">
    <text evidence="2">The sequence shown here is derived from an EMBL/GenBank/DDBJ whole genome shotgun (WGS) entry which is preliminary data.</text>
</comment>
<keyword evidence="3" id="KW-1185">Reference proteome</keyword>
<gene>
    <name evidence="2" type="ORF">EWB00_007191</name>
</gene>
<accession>A0A4Z2CVD4</accession>
<evidence type="ECO:0000313" key="3">
    <source>
        <dbReference type="Proteomes" id="UP000311919"/>
    </source>
</evidence>
<dbReference type="EMBL" id="SKCS01000412">
    <property type="protein sequence ID" value="TNN08221.1"/>
    <property type="molecule type" value="Genomic_DNA"/>
</dbReference>